<dbReference type="Pfam" id="PF11951">
    <property type="entry name" value="Fungal_trans_2"/>
    <property type="match status" value="1"/>
</dbReference>
<dbReference type="OrthoDB" id="4934372at2759"/>
<dbReference type="PROSITE" id="PS50048">
    <property type="entry name" value="ZN2_CY6_FUNGAL_2"/>
    <property type="match status" value="1"/>
</dbReference>
<dbReference type="SMART" id="SM00066">
    <property type="entry name" value="GAL4"/>
    <property type="match status" value="1"/>
</dbReference>
<accession>A0A014QZL2</accession>
<comment type="caution">
    <text evidence="3">The sequence shown here is derived from an EMBL/GenBank/DDBJ whole genome shotgun (WGS) entry which is preliminary data.</text>
</comment>
<dbReference type="Gene3D" id="4.10.240.10">
    <property type="entry name" value="Zn(2)-C6 fungal-type DNA-binding domain"/>
    <property type="match status" value="1"/>
</dbReference>
<dbReference type="CDD" id="cd00067">
    <property type="entry name" value="GAL4"/>
    <property type="match status" value="1"/>
</dbReference>
<dbReference type="HOGENOM" id="CLU_045857_0_0_1"/>
<keyword evidence="1" id="KW-0539">Nucleus</keyword>
<name>A0A014QZL2_9HYPO</name>
<dbReference type="PANTHER" id="PTHR37540">
    <property type="entry name" value="TRANSCRIPTION FACTOR (ACR-2), PUTATIVE-RELATED-RELATED"/>
    <property type="match status" value="1"/>
</dbReference>
<dbReference type="EMBL" id="JELW01000013">
    <property type="protein sequence ID" value="EXV00405.1"/>
    <property type="molecule type" value="Genomic_DNA"/>
</dbReference>
<sequence length="476" mass="53042">MRATLRRSCDACAKAKHRCDLQTPQCSRCIKRRARCVYANQPLTSSDTSGTASWPSDDEIDTLATSSHPNISRSLAVRPASPVWLVDPANTSYDPFDSYPPTRLPRLHVQRLIRHCSESSSSARYYPLDMNTDTNPFIVSWWPLALEDPALFHVSLQTASLDEELRAQRGFAVSEALMVDSVCELRKKIEHSSSAVQDETINAVVTLAAIEHGKGNFESSVMHIKGVKKMISLRGGIGRVKHTSPLTARMVLWVSMLVTCQPQFGIHDHVAGDGILSGLQWQFASAHLDPGSIGLGHEEIDPNVRDALACLRYIFHQGKITTTELHDLTCFVIHKLLSLQQPPLHASNNDHHAVSESLRLALVLYLLIIHGTTYYSHMHMATLLAKRLRGQLQYLPTKGGILDSLKVWAISIGMVSSFDPIDGAWFASEARSAQASLGLNGWDDVVTHLENILWFKTQQDKVFWSEWQPILSDTNR</sequence>
<evidence type="ECO:0000259" key="2">
    <source>
        <dbReference type="PROSITE" id="PS50048"/>
    </source>
</evidence>
<dbReference type="GO" id="GO:0008270">
    <property type="term" value="F:zinc ion binding"/>
    <property type="evidence" value="ECO:0007669"/>
    <property type="project" value="InterPro"/>
</dbReference>
<evidence type="ECO:0000313" key="3">
    <source>
        <dbReference type="EMBL" id="EXV00405.1"/>
    </source>
</evidence>
<feature type="domain" description="Zn(2)-C6 fungal-type" evidence="2">
    <location>
        <begin position="8"/>
        <end position="38"/>
    </location>
</feature>
<dbReference type="InterPro" id="IPR001138">
    <property type="entry name" value="Zn2Cys6_DnaBD"/>
</dbReference>
<dbReference type="GO" id="GO:0000981">
    <property type="term" value="F:DNA-binding transcription factor activity, RNA polymerase II-specific"/>
    <property type="evidence" value="ECO:0007669"/>
    <property type="project" value="InterPro"/>
</dbReference>
<dbReference type="PROSITE" id="PS00463">
    <property type="entry name" value="ZN2_CY6_FUNGAL_1"/>
    <property type="match status" value="1"/>
</dbReference>
<dbReference type="Pfam" id="PF00172">
    <property type="entry name" value="Zn_clus"/>
    <property type="match status" value="1"/>
</dbReference>
<organism evidence="3 4">
    <name type="scientific">Metarhizium robertsii</name>
    <dbReference type="NCBI Taxonomy" id="568076"/>
    <lineage>
        <taxon>Eukaryota</taxon>
        <taxon>Fungi</taxon>
        <taxon>Dikarya</taxon>
        <taxon>Ascomycota</taxon>
        <taxon>Pezizomycotina</taxon>
        <taxon>Sordariomycetes</taxon>
        <taxon>Hypocreomycetidae</taxon>
        <taxon>Hypocreales</taxon>
        <taxon>Clavicipitaceae</taxon>
        <taxon>Metarhizium</taxon>
    </lineage>
</organism>
<dbReference type="InterPro" id="IPR036864">
    <property type="entry name" value="Zn2-C6_fun-type_DNA-bd_sf"/>
</dbReference>
<dbReference type="eggNOG" id="ENOG502T2R8">
    <property type="taxonomic scope" value="Eukaryota"/>
</dbReference>
<dbReference type="AlphaFoldDB" id="A0A014QZL2"/>
<reference evidence="3 4" key="1">
    <citation type="submission" date="2014-02" db="EMBL/GenBank/DDBJ databases">
        <title>The genome sequence of the entomopathogenic fungus Metarhizium robertsii ARSEF 2575.</title>
        <authorList>
            <person name="Giuliano Garisto Donzelli B."/>
            <person name="Roe B.A."/>
            <person name="Macmil S.L."/>
            <person name="Krasnoff S.B."/>
            <person name="Gibson D.M."/>
        </authorList>
    </citation>
    <scope>NUCLEOTIDE SEQUENCE [LARGE SCALE GENOMIC DNA]</scope>
    <source>
        <strain evidence="3 4">ARSEF 2575</strain>
    </source>
</reference>
<gene>
    <name evidence="3" type="ORF">X797_006465</name>
</gene>
<evidence type="ECO:0000256" key="1">
    <source>
        <dbReference type="ARBA" id="ARBA00023242"/>
    </source>
</evidence>
<evidence type="ECO:0000313" key="4">
    <source>
        <dbReference type="Proteomes" id="UP000030151"/>
    </source>
</evidence>
<dbReference type="Proteomes" id="UP000030151">
    <property type="component" value="Unassembled WGS sequence"/>
</dbReference>
<dbReference type="PANTHER" id="PTHR37540:SF5">
    <property type="entry name" value="TRANSCRIPTION FACTOR DOMAIN-CONTAINING PROTEIN"/>
    <property type="match status" value="1"/>
</dbReference>
<dbReference type="SUPFAM" id="SSF57701">
    <property type="entry name" value="Zn2/Cys6 DNA-binding domain"/>
    <property type="match status" value="1"/>
</dbReference>
<dbReference type="InterPro" id="IPR021858">
    <property type="entry name" value="Fun_TF"/>
</dbReference>
<protein>
    <submittedName>
        <fullName evidence="3">Zn(2)-Cys(6) zinc finger domain protein</fullName>
    </submittedName>
</protein>
<proteinExistence type="predicted"/>